<organism evidence="4 5">
    <name type="scientific">Ramlibacter lithotrophicus</name>
    <dbReference type="NCBI Taxonomy" id="2606681"/>
    <lineage>
        <taxon>Bacteria</taxon>
        <taxon>Pseudomonadati</taxon>
        <taxon>Pseudomonadota</taxon>
        <taxon>Betaproteobacteria</taxon>
        <taxon>Burkholderiales</taxon>
        <taxon>Comamonadaceae</taxon>
        <taxon>Ramlibacter</taxon>
    </lineage>
</organism>
<dbReference type="CDD" id="cd05399">
    <property type="entry name" value="NT_Rel-Spo_like"/>
    <property type="match status" value="1"/>
</dbReference>
<keyword evidence="2" id="KW-1133">Transmembrane helix</keyword>
<gene>
    <name evidence="4" type="ORF">RAMLITH_17265</name>
</gene>
<evidence type="ECO:0000259" key="3">
    <source>
        <dbReference type="SMART" id="SM00954"/>
    </source>
</evidence>
<protein>
    <submittedName>
        <fullName evidence="4">Bifunctional (P)ppGpp synthetase/guanosine-3',5'-bis(Diphosphate) 3'-pyrophosphohydrolase</fullName>
    </submittedName>
</protein>
<dbReference type="Proteomes" id="UP000521868">
    <property type="component" value="Unassembled WGS sequence"/>
</dbReference>
<feature type="region of interest" description="Disordered" evidence="1">
    <location>
        <begin position="518"/>
        <end position="553"/>
    </location>
</feature>
<name>A0A7X6DI50_9BURK</name>
<comment type="caution">
    <text evidence="4">The sequence shown here is derived from an EMBL/GenBank/DDBJ whole genome shotgun (WGS) entry which is preliminary data.</text>
</comment>
<dbReference type="AlphaFoldDB" id="A0A7X6DI50"/>
<keyword evidence="2" id="KW-0472">Membrane</keyword>
<dbReference type="GO" id="GO:0016787">
    <property type="term" value="F:hydrolase activity"/>
    <property type="evidence" value="ECO:0007669"/>
    <property type="project" value="UniProtKB-KW"/>
</dbReference>
<sequence>MNPIAMRIGRWLGSMFWLQRRHSRGQCIGSGPQGSAADAVALANTPVARGMGLGLRLGFLTTLVVSGVMALVTGGQLAWDLHTELRDRQSLLSESLSPLAAELHGATNREEAQAAVTRFHSSFVVRGRERHYLAIIDASGQLVVEEGERPATTQAPLLSANMSLTSAALGAEPVTLVVAQDGTDYLAARARRWWGWALHVALTAAATLALLHVVIRREVTGPIERLLTGVQMMELGYWDAMPDPGGAWEVRWLGWRFRALANELSRTAAHLIAAQRRAYAAAADTHARVAGAAPAEFASPELPRDDAGEAICALQTSLRRLEDRGEAEVDRRALARLAWDRLAPRAERLGRPDLRIELEDAAFQVLDPDGFHDVSRQLHARRSQLDAQVRQRTGEIRHSLATRGVPVLRIGCRIKHAAGIWKKMREKNLSFDQVHDLLAMRVVVPTESDCYHALGVVHDLYPPVIGRFKDYIAAPKENGYRGLHTSARDRDQAVFEIQIRSAAMHQFAEEGAAAHANYKDGKRLPVPGEDASRKSVQTLRQGLERAVEATARS</sequence>
<evidence type="ECO:0000256" key="2">
    <source>
        <dbReference type="SAM" id="Phobius"/>
    </source>
</evidence>
<dbReference type="SMART" id="SM00954">
    <property type="entry name" value="RelA_SpoT"/>
    <property type="match status" value="1"/>
</dbReference>
<dbReference type="GO" id="GO:0015969">
    <property type="term" value="P:guanosine tetraphosphate metabolic process"/>
    <property type="evidence" value="ECO:0007669"/>
    <property type="project" value="InterPro"/>
</dbReference>
<dbReference type="GO" id="GO:0005886">
    <property type="term" value="C:plasma membrane"/>
    <property type="evidence" value="ECO:0007669"/>
    <property type="project" value="TreeGrafter"/>
</dbReference>
<keyword evidence="5" id="KW-1185">Reference proteome</keyword>
<dbReference type="PANTHER" id="PTHR21262:SF31">
    <property type="entry name" value="GTP PYROPHOSPHOKINASE"/>
    <property type="match status" value="1"/>
</dbReference>
<dbReference type="SUPFAM" id="SSF81301">
    <property type="entry name" value="Nucleotidyltransferase"/>
    <property type="match status" value="1"/>
</dbReference>
<keyword evidence="4" id="KW-0378">Hydrolase</keyword>
<dbReference type="InterPro" id="IPR007685">
    <property type="entry name" value="RelA_SpoT"/>
</dbReference>
<proteinExistence type="predicted"/>
<dbReference type="Pfam" id="PF04607">
    <property type="entry name" value="RelA_SpoT"/>
    <property type="match status" value="1"/>
</dbReference>
<feature type="transmembrane region" description="Helical" evidence="2">
    <location>
        <begin position="193"/>
        <end position="215"/>
    </location>
</feature>
<keyword evidence="2" id="KW-0812">Transmembrane</keyword>
<feature type="domain" description="RelA/SpoT" evidence="3">
    <location>
        <begin position="412"/>
        <end position="522"/>
    </location>
</feature>
<evidence type="ECO:0000313" key="4">
    <source>
        <dbReference type="EMBL" id="NKE67575.1"/>
    </source>
</evidence>
<dbReference type="Gene3D" id="3.30.460.10">
    <property type="entry name" value="Beta Polymerase, domain 2"/>
    <property type="match status" value="1"/>
</dbReference>
<evidence type="ECO:0000313" key="5">
    <source>
        <dbReference type="Proteomes" id="UP000521868"/>
    </source>
</evidence>
<accession>A0A7X6DI50</accession>
<evidence type="ECO:0000256" key="1">
    <source>
        <dbReference type="SAM" id="MobiDB-lite"/>
    </source>
</evidence>
<dbReference type="EMBL" id="VTOX01000006">
    <property type="protein sequence ID" value="NKE67575.1"/>
    <property type="molecule type" value="Genomic_DNA"/>
</dbReference>
<feature type="transmembrane region" description="Helical" evidence="2">
    <location>
        <begin position="57"/>
        <end position="79"/>
    </location>
</feature>
<dbReference type="PANTHER" id="PTHR21262">
    <property type="entry name" value="GUANOSINE-3',5'-BIS DIPHOSPHATE 3'-PYROPHOSPHOHYDROLASE"/>
    <property type="match status" value="1"/>
</dbReference>
<dbReference type="InterPro" id="IPR043519">
    <property type="entry name" value="NT_sf"/>
</dbReference>
<reference evidence="4 5" key="1">
    <citation type="journal article" date="2020" name="Nature">
        <title>Bacterial chemolithoautotrophy via manganese oxidation.</title>
        <authorList>
            <person name="Yu H."/>
            <person name="Leadbetter J.R."/>
        </authorList>
    </citation>
    <scope>NUCLEOTIDE SEQUENCE [LARGE SCALE GENOMIC DNA]</scope>
    <source>
        <strain evidence="4 5">RBP-1</strain>
    </source>
</reference>